<sequence length="364" mass="39279">MKVLCITDCPDRAETELFIRLSQAAAVDIFTVMSNPAGRYHELLLEAGVNVIPLRISSRFDREGTRAIRAEVYRGGYDIVHAFNTRAVAGVLRAARRHPAKLLGYRGVTTGVGYLKPESWHTFLSPRLDGIFCVAEAVRQSLVSVKGLWWHFPEHKAKTIHKGHELAWYSGEPADLTGLGVPPGATTLCCISRDSAKKGLLTLLDAFDNLPAELSCHLLIIGGVDSNQAVRARASACRYPDRVHFTGYRNDAVAIVRAADLLVSASASGEGLPRVVIEAMCTGTPVVATDAGGTRELVIDGATGLLVPAKNPDALSAAITRALTDPQATQQRVIAARERIENEFSAARTVTETLAWYQDLLATG</sequence>
<feature type="domain" description="Glycosyl transferase family 1" evidence="1">
    <location>
        <begin position="182"/>
        <end position="338"/>
    </location>
</feature>
<dbReference type="Gene3D" id="3.40.50.2000">
    <property type="entry name" value="Glycogen Phosphorylase B"/>
    <property type="match status" value="2"/>
</dbReference>
<dbReference type="PANTHER" id="PTHR12526">
    <property type="entry name" value="GLYCOSYLTRANSFERASE"/>
    <property type="match status" value="1"/>
</dbReference>
<keyword evidence="3" id="KW-1185">Reference proteome</keyword>
<name>A0A2N5Y5J6_9GAMM</name>
<dbReference type="PANTHER" id="PTHR12526:SF630">
    <property type="entry name" value="GLYCOSYLTRANSFERASE"/>
    <property type="match status" value="1"/>
</dbReference>
<dbReference type="SUPFAM" id="SSF53756">
    <property type="entry name" value="UDP-Glycosyltransferase/glycogen phosphorylase"/>
    <property type="match status" value="1"/>
</dbReference>
<gene>
    <name evidence="2" type="ORF">CWI75_04790</name>
</gene>
<dbReference type="EMBL" id="PKLZ01000002">
    <property type="protein sequence ID" value="PLW83670.1"/>
    <property type="molecule type" value="Genomic_DNA"/>
</dbReference>
<dbReference type="OrthoDB" id="9801609at2"/>
<dbReference type="RefSeq" id="WP_101520351.1">
    <property type="nucleotide sequence ID" value="NZ_PKLZ01000002.1"/>
</dbReference>
<dbReference type="GO" id="GO:0016757">
    <property type="term" value="F:glycosyltransferase activity"/>
    <property type="evidence" value="ECO:0007669"/>
    <property type="project" value="InterPro"/>
</dbReference>
<organism evidence="2 3">
    <name type="scientific">Kineobactrum sediminis</name>
    <dbReference type="NCBI Taxonomy" id="1905677"/>
    <lineage>
        <taxon>Bacteria</taxon>
        <taxon>Pseudomonadati</taxon>
        <taxon>Pseudomonadota</taxon>
        <taxon>Gammaproteobacteria</taxon>
        <taxon>Cellvibrionales</taxon>
        <taxon>Halieaceae</taxon>
        <taxon>Kineobactrum</taxon>
    </lineage>
</organism>
<dbReference type="CDD" id="cd03801">
    <property type="entry name" value="GT4_PimA-like"/>
    <property type="match status" value="1"/>
</dbReference>
<dbReference type="GO" id="GO:1901135">
    <property type="term" value="P:carbohydrate derivative metabolic process"/>
    <property type="evidence" value="ECO:0007669"/>
    <property type="project" value="UniProtKB-ARBA"/>
</dbReference>
<evidence type="ECO:0000259" key="1">
    <source>
        <dbReference type="Pfam" id="PF00534"/>
    </source>
</evidence>
<dbReference type="Pfam" id="PF00534">
    <property type="entry name" value="Glycos_transf_1"/>
    <property type="match status" value="1"/>
</dbReference>
<keyword evidence="2" id="KW-0808">Transferase</keyword>
<dbReference type="InterPro" id="IPR001296">
    <property type="entry name" value="Glyco_trans_1"/>
</dbReference>
<evidence type="ECO:0000313" key="2">
    <source>
        <dbReference type="EMBL" id="PLW83670.1"/>
    </source>
</evidence>
<dbReference type="Proteomes" id="UP000234845">
    <property type="component" value="Unassembled WGS sequence"/>
</dbReference>
<reference evidence="3" key="1">
    <citation type="submission" date="2017-11" db="EMBL/GenBank/DDBJ databases">
        <title>The draft genome sequence of Chromatocurvus sp. F02.</title>
        <authorList>
            <person name="Du Z.-J."/>
            <person name="Chang Y.-Q."/>
        </authorList>
    </citation>
    <scope>NUCLEOTIDE SEQUENCE [LARGE SCALE GENOMIC DNA]</scope>
    <source>
        <strain evidence="3">F02</strain>
    </source>
</reference>
<comment type="caution">
    <text evidence="2">The sequence shown here is derived from an EMBL/GenBank/DDBJ whole genome shotgun (WGS) entry which is preliminary data.</text>
</comment>
<accession>A0A2N5Y5J6</accession>
<protein>
    <submittedName>
        <fullName evidence="2">Glycosyltransferase family 1 protein</fullName>
    </submittedName>
</protein>
<evidence type="ECO:0000313" key="3">
    <source>
        <dbReference type="Proteomes" id="UP000234845"/>
    </source>
</evidence>
<proteinExistence type="predicted"/>
<dbReference type="AlphaFoldDB" id="A0A2N5Y5J6"/>